<evidence type="ECO:0008006" key="3">
    <source>
        <dbReference type="Google" id="ProtNLM"/>
    </source>
</evidence>
<dbReference type="GeneID" id="32686650"/>
<proteinExistence type="predicted"/>
<dbReference type="RefSeq" id="WP_004023343.1">
    <property type="nucleotide sequence ID" value="NZ_BAFD01000119.1"/>
</dbReference>
<keyword evidence="2" id="KW-1185">Reference proteome</keyword>
<reference evidence="1 2" key="1">
    <citation type="submission" date="2012-02" db="EMBL/GenBank/DDBJ databases">
        <title>Whole genome shotgun sequence of Gordonia terrae NBRC 100016.</title>
        <authorList>
            <person name="Takarada H."/>
            <person name="Hosoyama A."/>
            <person name="Tsuchikane K."/>
            <person name="Katsumata H."/>
            <person name="Yamazaki S."/>
            <person name="Fujita N."/>
        </authorList>
    </citation>
    <scope>NUCLEOTIDE SEQUENCE [LARGE SCALE GENOMIC DNA]</scope>
    <source>
        <strain evidence="1 2">NBRC 100016</strain>
    </source>
</reference>
<evidence type="ECO:0000313" key="2">
    <source>
        <dbReference type="Proteomes" id="UP000004881"/>
    </source>
</evidence>
<dbReference type="EMBL" id="BAFD01000119">
    <property type="protein sequence ID" value="GAB46448.1"/>
    <property type="molecule type" value="Genomic_DNA"/>
</dbReference>
<name>A0ABQ0HKN4_9ACTN</name>
<accession>A0ABQ0HKN4</accession>
<evidence type="ECO:0000313" key="1">
    <source>
        <dbReference type="EMBL" id="GAB46448.1"/>
    </source>
</evidence>
<dbReference type="Proteomes" id="UP000004881">
    <property type="component" value="Unassembled WGS sequence"/>
</dbReference>
<dbReference type="InterPro" id="IPR023833">
    <property type="entry name" value="Signal_pept_SipW-depend-type"/>
</dbReference>
<comment type="caution">
    <text evidence="1">The sequence shown here is derived from an EMBL/GenBank/DDBJ whole genome shotgun (WGS) entry which is preliminary data.</text>
</comment>
<protein>
    <recommendedName>
        <fullName evidence="3">Ribosomally synthesized peptide with SipW-like signal peptide</fullName>
    </recommendedName>
</protein>
<dbReference type="NCBIfam" id="TIGR04088">
    <property type="entry name" value="cognate_SipW"/>
    <property type="match status" value="1"/>
</dbReference>
<gene>
    <name evidence="1" type="ORF">GOTRE_159_00120</name>
</gene>
<sequence length="198" mass="19460">MSTMRAAARGFGRFLRSTRVRAVLSVGIVLGLGTVGTLAAWSATTTTTSGTFTTGTVDLWLDNVNATQAAPLSVPLGSALLPGQSAAVRVTVQSRGNVAATYTTKVRGTGTAGTAVQLAVVVGGTISGSTCTGTPTVPTMPLTGADAAILGTRGPLAAGTGAEILCLQFTLPATASNATQAATGGVVFTFDGTGVANV</sequence>
<organism evidence="1 2">
    <name type="scientific">Gordonia terrae NBRC 100016</name>
    <dbReference type="NCBI Taxonomy" id="1089454"/>
    <lineage>
        <taxon>Bacteria</taxon>
        <taxon>Bacillati</taxon>
        <taxon>Actinomycetota</taxon>
        <taxon>Actinomycetes</taxon>
        <taxon>Mycobacteriales</taxon>
        <taxon>Gordoniaceae</taxon>
        <taxon>Gordonia</taxon>
    </lineage>
</organism>